<name>A0A0P6VZU1_9BACI</name>
<organism evidence="2 3">
    <name type="scientific">Rossellomorea vietnamensis</name>
    <dbReference type="NCBI Taxonomy" id="218284"/>
    <lineage>
        <taxon>Bacteria</taxon>
        <taxon>Bacillati</taxon>
        <taxon>Bacillota</taxon>
        <taxon>Bacilli</taxon>
        <taxon>Bacillales</taxon>
        <taxon>Bacillaceae</taxon>
        <taxon>Rossellomorea</taxon>
    </lineage>
</organism>
<dbReference type="PANTHER" id="PTHR35024">
    <property type="entry name" value="HYPOTHETICAL CYTOSOLIC PROTEIN"/>
    <property type="match status" value="1"/>
</dbReference>
<dbReference type="Proteomes" id="UP000050398">
    <property type="component" value="Unassembled WGS sequence"/>
</dbReference>
<dbReference type="AlphaFoldDB" id="A0A0P6VZU1"/>
<protein>
    <recommendedName>
        <fullName evidence="4">Polymer-forming cytoskeletal protein</fullName>
    </recommendedName>
</protein>
<proteinExistence type="inferred from homology"/>
<sequence>MNTVEKKKLHDLKISGSGTSGGGQFDEVKISGSGKIAGDIDCREMRISGSGTVAGDVKAGLIKTSGSSSIEGDTKAETITTSGSSKYEGSVIASEMTISGSSKVNGDLIIEKFKVSGSCKVSGKIQGGLIRASGSLTVGEDCEVETFSSSGSVHIDGLLNADNVQIEINHESSIREIGGEKISVTHHHSTKLFKQVFNFFLQKEDYLSSELIEGDEVNLEHTRAKLVRGKNVVIKENCEIDTVEYSGTIDVHKDSSIRNKVKI</sequence>
<evidence type="ECO:0008006" key="4">
    <source>
        <dbReference type="Google" id="ProtNLM"/>
    </source>
</evidence>
<dbReference type="InterPro" id="IPR007607">
    <property type="entry name" value="BacA/B"/>
</dbReference>
<dbReference type="RefSeq" id="WP_060673378.1">
    <property type="nucleotide sequence ID" value="NZ_LIXZ01000013.1"/>
</dbReference>
<comment type="caution">
    <text evidence="2">The sequence shown here is derived from an EMBL/GenBank/DDBJ whole genome shotgun (WGS) entry which is preliminary data.</text>
</comment>
<comment type="similarity">
    <text evidence="1">Belongs to the bactofilin family.</text>
</comment>
<evidence type="ECO:0000313" key="3">
    <source>
        <dbReference type="Proteomes" id="UP000050398"/>
    </source>
</evidence>
<dbReference type="EMBL" id="LIXZ01000013">
    <property type="protein sequence ID" value="KPL58711.1"/>
    <property type="molecule type" value="Genomic_DNA"/>
</dbReference>
<dbReference type="PANTHER" id="PTHR35024:SF4">
    <property type="entry name" value="POLYMER-FORMING CYTOSKELETAL PROTEIN"/>
    <property type="match status" value="1"/>
</dbReference>
<gene>
    <name evidence="2" type="ORF">AM506_15385</name>
</gene>
<dbReference type="PATRIC" id="fig|218284.4.peg.1270"/>
<reference evidence="2 3" key="1">
    <citation type="submission" date="2015-08" db="EMBL/GenBank/DDBJ databases">
        <title>Draft Genome Sequence of Bacillus vietnamensis UCD-SED5.</title>
        <authorList>
            <person name="Lee R.D."/>
            <person name="Jospin G."/>
            <person name="Lang J.M."/>
            <person name="Coil D.A."/>
            <person name="Eisen J.A."/>
        </authorList>
    </citation>
    <scope>NUCLEOTIDE SEQUENCE [LARGE SCALE GENOMIC DNA]</scope>
    <source>
        <strain evidence="2 3">UCD-SED5</strain>
    </source>
</reference>
<accession>A0A0P6VZU1</accession>
<dbReference type="eggNOG" id="COG1664">
    <property type="taxonomic scope" value="Bacteria"/>
</dbReference>
<evidence type="ECO:0000313" key="2">
    <source>
        <dbReference type="EMBL" id="KPL58711.1"/>
    </source>
</evidence>
<dbReference type="OrthoDB" id="1730007at2"/>
<evidence type="ECO:0000256" key="1">
    <source>
        <dbReference type="ARBA" id="ARBA00044755"/>
    </source>
</evidence>